<feature type="signal peptide" evidence="3">
    <location>
        <begin position="1"/>
        <end position="21"/>
    </location>
</feature>
<name>A0A4Z2BAQ7_9TELE</name>
<evidence type="ECO:0000313" key="6">
    <source>
        <dbReference type="Proteomes" id="UP000516260"/>
    </source>
</evidence>
<gene>
    <name evidence="5" type="ORF">fugu_003677</name>
</gene>
<feature type="domain" description="ERAP1-like C-terminal" evidence="4">
    <location>
        <begin position="12"/>
        <end position="151"/>
    </location>
</feature>
<dbReference type="PANTHER" id="PTHR11533">
    <property type="entry name" value="PROTEASE M1 ZINC METALLOPROTEASE"/>
    <property type="match status" value="1"/>
</dbReference>
<dbReference type="Proteomes" id="UP000516260">
    <property type="component" value="Chromosome 4"/>
</dbReference>
<keyword evidence="2" id="KW-0175">Coiled coil</keyword>
<dbReference type="PANTHER" id="PTHR11533:SF239">
    <property type="entry name" value="ENDOPLASMIC RETICULUM AMINOPEPTIDASE 2"/>
    <property type="match status" value="1"/>
</dbReference>
<dbReference type="GO" id="GO:0005737">
    <property type="term" value="C:cytoplasm"/>
    <property type="evidence" value="ECO:0007669"/>
    <property type="project" value="TreeGrafter"/>
</dbReference>
<evidence type="ECO:0000259" key="4">
    <source>
        <dbReference type="Pfam" id="PF11838"/>
    </source>
</evidence>
<dbReference type="Pfam" id="PF11838">
    <property type="entry name" value="ERAP1_C"/>
    <property type="match status" value="1"/>
</dbReference>
<dbReference type="GO" id="GO:0042277">
    <property type="term" value="F:peptide binding"/>
    <property type="evidence" value="ECO:0007669"/>
    <property type="project" value="TreeGrafter"/>
</dbReference>
<dbReference type="EMBL" id="SWLE01000017">
    <property type="protein sequence ID" value="TNM89443.1"/>
    <property type="molecule type" value="Genomic_DNA"/>
</dbReference>
<dbReference type="Gene3D" id="1.25.50.20">
    <property type="match status" value="1"/>
</dbReference>
<dbReference type="InterPro" id="IPR050344">
    <property type="entry name" value="Peptidase_M1_aminopeptidases"/>
</dbReference>
<dbReference type="GO" id="GO:0016020">
    <property type="term" value="C:membrane"/>
    <property type="evidence" value="ECO:0007669"/>
    <property type="project" value="TreeGrafter"/>
</dbReference>
<keyword evidence="6" id="KW-1185">Reference proteome</keyword>
<dbReference type="GO" id="GO:0070006">
    <property type="term" value="F:metalloaminopeptidase activity"/>
    <property type="evidence" value="ECO:0007669"/>
    <property type="project" value="TreeGrafter"/>
</dbReference>
<feature type="coiled-coil region" evidence="2">
    <location>
        <begin position="158"/>
        <end position="185"/>
    </location>
</feature>
<keyword evidence="3" id="KW-0732">Signal</keyword>
<dbReference type="AlphaFoldDB" id="A0A4Z2BAQ7"/>
<dbReference type="GO" id="GO:0008270">
    <property type="term" value="F:zinc ion binding"/>
    <property type="evidence" value="ECO:0007669"/>
    <property type="project" value="TreeGrafter"/>
</dbReference>
<dbReference type="GO" id="GO:0005615">
    <property type="term" value="C:extracellular space"/>
    <property type="evidence" value="ECO:0007669"/>
    <property type="project" value="TreeGrafter"/>
</dbReference>
<comment type="caution">
    <text evidence="5">The sequence shown here is derived from an EMBL/GenBank/DDBJ whole genome shotgun (WGS) entry which is preliminary data.</text>
</comment>
<dbReference type="InterPro" id="IPR024571">
    <property type="entry name" value="ERAP1-like_C_dom"/>
</dbReference>
<dbReference type="GO" id="GO:0006508">
    <property type="term" value="P:proteolysis"/>
    <property type="evidence" value="ECO:0007669"/>
    <property type="project" value="TreeGrafter"/>
</dbReference>
<accession>A0A4Z2BAQ7</accession>
<evidence type="ECO:0000256" key="1">
    <source>
        <dbReference type="ARBA" id="ARBA00010136"/>
    </source>
</evidence>
<evidence type="ECO:0000256" key="2">
    <source>
        <dbReference type="SAM" id="Coils"/>
    </source>
</evidence>
<reference evidence="5 6" key="1">
    <citation type="submission" date="2019-04" db="EMBL/GenBank/DDBJ databases">
        <title>The sequence and de novo assembly of Takifugu bimaculatus genome using PacBio and Hi-C technologies.</title>
        <authorList>
            <person name="Xu P."/>
            <person name="Liu B."/>
            <person name="Zhou Z."/>
        </authorList>
    </citation>
    <scope>NUCLEOTIDE SEQUENCE [LARGE SCALE GENOMIC DNA]</scope>
    <source>
        <strain evidence="5">TB-2018</strain>
        <tissue evidence="5">Muscle</tissue>
    </source>
</reference>
<evidence type="ECO:0000313" key="5">
    <source>
        <dbReference type="EMBL" id="TNM89443.1"/>
    </source>
</evidence>
<protein>
    <recommendedName>
        <fullName evidence="4">ERAP1-like C-terminal domain-containing protein</fullName>
    </recommendedName>
</protein>
<sequence>MSRVFFPPILVQLYILRFFRAVIDQQTWTDLGSVSERRLRSEVLSLACHLNDPVCVQRAHQTFNDWLLSNYTLNLPTDVAETVYSVGARDDRGWASLFHLYNISLSEAQKKRIMFALTCSTDPNKLKSLLELSLEGKVIRTQDLSSVILMVQLFFESIKDQANQLSATQLALDNLEKNIRWCERNLETLRAWLDEQRN</sequence>
<dbReference type="GO" id="GO:0043171">
    <property type="term" value="P:peptide catabolic process"/>
    <property type="evidence" value="ECO:0007669"/>
    <property type="project" value="TreeGrafter"/>
</dbReference>
<evidence type="ECO:0000256" key="3">
    <source>
        <dbReference type="SAM" id="SignalP"/>
    </source>
</evidence>
<feature type="chain" id="PRO_5021263669" description="ERAP1-like C-terminal domain-containing protein" evidence="3">
    <location>
        <begin position="22"/>
        <end position="198"/>
    </location>
</feature>
<comment type="similarity">
    <text evidence="1">Belongs to the peptidase M1 family.</text>
</comment>
<proteinExistence type="inferred from homology"/>
<organism evidence="5 6">
    <name type="scientific">Takifugu bimaculatus</name>
    <dbReference type="NCBI Taxonomy" id="433685"/>
    <lineage>
        <taxon>Eukaryota</taxon>
        <taxon>Metazoa</taxon>
        <taxon>Chordata</taxon>
        <taxon>Craniata</taxon>
        <taxon>Vertebrata</taxon>
        <taxon>Euteleostomi</taxon>
        <taxon>Actinopterygii</taxon>
        <taxon>Neopterygii</taxon>
        <taxon>Teleostei</taxon>
        <taxon>Neoteleostei</taxon>
        <taxon>Acanthomorphata</taxon>
        <taxon>Eupercaria</taxon>
        <taxon>Tetraodontiformes</taxon>
        <taxon>Tetradontoidea</taxon>
        <taxon>Tetraodontidae</taxon>
        <taxon>Takifugu</taxon>
    </lineage>
</organism>